<dbReference type="EMBL" id="BAAANT010000044">
    <property type="protein sequence ID" value="GAA2154952.1"/>
    <property type="molecule type" value="Genomic_DNA"/>
</dbReference>
<keyword evidence="3" id="KW-1185">Reference proteome</keyword>
<evidence type="ECO:0000313" key="3">
    <source>
        <dbReference type="Proteomes" id="UP001422759"/>
    </source>
</evidence>
<gene>
    <name evidence="2" type="ORF">GCM10009760_54360</name>
</gene>
<protein>
    <recommendedName>
        <fullName evidence="4">YGGT family protein</fullName>
    </recommendedName>
</protein>
<evidence type="ECO:0000313" key="2">
    <source>
        <dbReference type="EMBL" id="GAA2154952.1"/>
    </source>
</evidence>
<feature type="transmembrane region" description="Helical" evidence="1">
    <location>
        <begin position="68"/>
        <end position="86"/>
    </location>
</feature>
<feature type="transmembrane region" description="Helical" evidence="1">
    <location>
        <begin position="9"/>
        <end position="28"/>
    </location>
</feature>
<reference evidence="3" key="1">
    <citation type="journal article" date="2019" name="Int. J. Syst. Evol. Microbiol.">
        <title>The Global Catalogue of Microorganisms (GCM) 10K type strain sequencing project: providing services to taxonomists for standard genome sequencing and annotation.</title>
        <authorList>
            <consortium name="The Broad Institute Genomics Platform"/>
            <consortium name="The Broad Institute Genome Sequencing Center for Infectious Disease"/>
            <person name="Wu L."/>
            <person name="Ma J."/>
        </authorList>
    </citation>
    <scope>NUCLEOTIDE SEQUENCE [LARGE SCALE GENOMIC DNA]</scope>
    <source>
        <strain evidence="3">JCM 14560</strain>
    </source>
</reference>
<keyword evidence="1" id="KW-0472">Membrane</keyword>
<evidence type="ECO:0000256" key="1">
    <source>
        <dbReference type="SAM" id="Phobius"/>
    </source>
</evidence>
<keyword evidence="1" id="KW-1133">Transmembrane helix</keyword>
<evidence type="ECO:0008006" key="4">
    <source>
        <dbReference type="Google" id="ProtNLM"/>
    </source>
</evidence>
<accession>A0ABP5M1H5</accession>
<keyword evidence="1" id="KW-0812">Transmembrane</keyword>
<dbReference type="Proteomes" id="UP001422759">
    <property type="component" value="Unassembled WGS sequence"/>
</dbReference>
<organism evidence="2 3">
    <name type="scientific">Kitasatospora kazusensis</name>
    <dbReference type="NCBI Taxonomy" id="407974"/>
    <lineage>
        <taxon>Bacteria</taxon>
        <taxon>Bacillati</taxon>
        <taxon>Actinomycetota</taxon>
        <taxon>Actinomycetes</taxon>
        <taxon>Kitasatosporales</taxon>
        <taxon>Streptomycetaceae</taxon>
        <taxon>Kitasatospora</taxon>
    </lineage>
</organism>
<comment type="caution">
    <text evidence="2">The sequence shown here is derived from an EMBL/GenBank/DDBJ whole genome shotgun (WGS) entry which is preliminary data.</text>
</comment>
<name>A0ABP5M1H5_9ACTN</name>
<sequence>MRKVTSLSSAVRALANAVVLLLVAWIVLDLLGANTGNILVHWIRNAADWLSVWSRGIFSVHSSTLQVLLDYGIAAAVYAAIGNLVIRTVR</sequence>
<proteinExistence type="predicted"/>
<dbReference type="RefSeq" id="WP_344468616.1">
    <property type="nucleotide sequence ID" value="NZ_BAAANT010000044.1"/>
</dbReference>